<keyword evidence="3" id="KW-1185">Reference proteome</keyword>
<dbReference type="InterPro" id="IPR009091">
    <property type="entry name" value="RCC1/BLIP-II"/>
</dbReference>
<accession>A0A7J7JQK9</accession>
<sequence length="366" mass="40304">MLTKASYFRLFNMNNIYGGVVEQDCLTLHVNQKQVSASDSDVTPSDSNACNLALAIEKSFNNFSALCDQDLQYVGWRMIIASMPTQSSTCNLNVVYFDERICIAEDNSRSTLLCFKDVESVENSCKLDVVELNLPEYIKGLSCTDKSLYFYTDVGSLWTLSNLSIVEPQKILLSNMKVRRVSCGKEHVVILTTLGHVYTFGGGSRGQLGHGDLESLTEPRLVEALSGVFIVDAVAGGWHTLVLSDTGDVYSWGWNESGQVGKPCLKDSHGEPQCGDRVGHSMIMYPSLLFEDNCDITITSISCGSRHSAAVTSDGKLYSWGWNGYGQLLLPKDVIVQDSPNLYTDTNTRFTSVKCGGWSTFVFTNT</sequence>
<proteinExistence type="predicted"/>
<dbReference type="PANTHER" id="PTHR46849">
    <property type="entry name" value="RCC1 DOMAIN-CONTAINING PROTEIN 1"/>
    <property type="match status" value="1"/>
</dbReference>
<feature type="repeat" description="RCC1" evidence="1">
    <location>
        <begin position="195"/>
        <end position="246"/>
    </location>
</feature>
<dbReference type="Proteomes" id="UP000593567">
    <property type="component" value="Unassembled WGS sequence"/>
</dbReference>
<dbReference type="PROSITE" id="PS00626">
    <property type="entry name" value="RCC1_2"/>
    <property type="match status" value="1"/>
</dbReference>
<protein>
    <submittedName>
        <fullName evidence="2">RCCD1</fullName>
    </submittedName>
</protein>
<evidence type="ECO:0000313" key="2">
    <source>
        <dbReference type="EMBL" id="KAF6027961.1"/>
    </source>
</evidence>
<feature type="repeat" description="RCC1" evidence="1">
    <location>
        <begin position="315"/>
        <end position="366"/>
    </location>
</feature>
<dbReference type="InterPro" id="IPR000408">
    <property type="entry name" value="Reg_chr_condens"/>
</dbReference>
<dbReference type="SUPFAM" id="SSF50985">
    <property type="entry name" value="RCC1/BLIP-II"/>
    <property type="match status" value="1"/>
</dbReference>
<evidence type="ECO:0000256" key="1">
    <source>
        <dbReference type="PROSITE-ProRule" id="PRU00235"/>
    </source>
</evidence>
<dbReference type="Pfam" id="PF00415">
    <property type="entry name" value="RCC1"/>
    <property type="match status" value="1"/>
</dbReference>
<dbReference type="Gene3D" id="2.130.10.30">
    <property type="entry name" value="Regulator of chromosome condensation 1/beta-lactamase-inhibitor protein II"/>
    <property type="match status" value="1"/>
</dbReference>
<dbReference type="Pfam" id="PF13540">
    <property type="entry name" value="RCC1_2"/>
    <property type="match status" value="1"/>
</dbReference>
<feature type="repeat" description="RCC1" evidence="1">
    <location>
        <begin position="247"/>
        <end position="314"/>
    </location>
</feature>
<comment type="caution">
    <text evidence="2">The sequence shown here is derived from an EMBL/GenBank/DDBJ whole genome shotgun (WGS) entry which is preliminary data.</text>
</comment>
<dbReference type="PRINTS" id="PR00633">
    <property type="entry name" value="RCCNDNSATION"/>
</dbReference>
<gene>
    <name evidence="2" type="ORF">EB796_013712</name>
</gene>
<evidence type="ECO:0000313" key="3">
    <source>
        <dbReference type="Proteomes" id="UP000593567"/>
    </source>
</evidence>
<dbReference type="PROSITE" id="PS50012">
    <property type="entry name" value="RCC1_3"/>
    <property type="match status" value="3"/>
</dbReference>
<dbReference type="EMBL" id="VXIV02002003">
    <property type="protein sequence ID" value="KAF6027961.1"/>
    <property type="molecule type" value="Genomic_DNA"/>
</dbReference>
<organism evidence="2 3">
    <name type="scientific">Bugula neritina</name>
    <name type="common">Brown bryozoan</name>
    <name type="synonym">Sertularia neritina</name>
    <dbReference type="NCBI Taxonomy" id="10212"/>
    <lineage>
        <taxon>Eukaryota</taxon>
        <taxon>Metazoa</taxon>
        <taxon>Spiralia</taxon>
        <taxon>Lophotrochozoa</taxon>
        <taxon>Bryozoa</taxon>
        <taxon>Gymnolaemata</taxon>
        <taxon>Cheilostomatida</taxon>
        <taxon>Flustrina</taxon>
        <taxon>Buguloidea</taxon>
        <taxon>Bugulidae</taxon>
        <taxon>Bugula</taxon>
    </lineage>
</organism>
<dbReference type="PANTHER" id="PTHR46849:SF1">
    <property type="entry name" value="RCC1 DOMAIN-CONTAINING PROTEIN 1"/>
    <property type="match status" value="1"/>
</dbReference>
<dbReference type="AlphaFoldDB" id="A0A7J7JQK9"/>
<reference evidence="2" key="1">
    <citation type="submission" date="2020-06" db="EMBL/GenBank/DDBJ databases">
        <title>Draft genome of Bugula neritina, a colonial animal packing powerful symbionts and potential medicines.</title>
        <authorList>
            <person name="Rayko M."/>
        </authorList>
    </citation>
    <scope>NUCLEOTIDE SEQUENCE [LARGE SCALE GENOMIC DNA]</scope>
    <source>
        <strain evidence="2">Kwan_BN1</strain>
    </source>
</reference>
<dbReference type="InterPro" id="IPR052830">
    <property type="entry name" value="RCC1_domain-containing"/>
</dbReference>
<name>A0A7J7JQK9_BUGNE</name>
<dbReference type="OrthoDB" id="5370059at2759"/>